<dbReference type="PANTHER" id="PTHR12358">
    <property type="entry name" value="SPHINGOSINE KINASE"/>
    <property type="match status" value="1"/>
</dbReference>
<dbReference type="InterPro" id="IPR001206">
    <property type="entry name" value="Diacylglycerol_kinase_cat_dom"/>
</dbReference>
<feature type="region of interest" description="Disordered" evidence="1">
    <location>
        <begin position="296"/>
        <end position="322"/>
    </location>
</feature>
<dbReference type="Gene3D" id="3.40.50.10330">
    <property type="entry name" value="Probable inorganic polyphosphate/atp-NAD kinase, domain 1"/>
    <property type="match status" value="1"/>
</dbReference>
<dbReference type="PANTHER" id="PTHR12358:SF31">
    <property type="entry name" value="ACYLGLYCEROL KINASE, MITOCHONDRIAL"/>
    <property type="match status" value="1"/>
</dbReference>
<feature type="domain" description="DAGKc" evidence="2">
    <location>
        <begin position="63"/>
        <end position="164"/>
    </location>
</feature>
<reference evidence="3" key="1">
    <citation type="submission" date="2022-06" db="EMBL/GenBank/DDBJ databases">
        <authorList>
            <person name="Berger JAMES D."/>
            <person name="Berger JAMES D."/>
        </authorList>
    </citation>
    <scope>NUCLEOTIDE SEQUENCE [LARGE SCALE GENOMIC DNA]</scope>
</reference>
<keyword evidence="3" id="KW-1185">Reference proteome</keyword>
<dbReference type="PROSITE" id="PS50146">
    <property type="entry name" value="DAGK"/>
    <property type="match status" value="1"/>
</dbReference>
<dbReference type="AlphaFoldDB" id="A0AA85KM82"/>
<dbReference type="GO" id="GO:0046513">
    <property type="term" value="P:ceramide biosynthetic process"/>
    <property type="evidence" value="ECO:0007669"/>
    <property type="project" value="TreeGrafter"/>
</dbReference>
<dbReference type="SUPFAM" id="SSF111331">
    <property type="entry name" value="NAD kinase/diacylglycerol kinase-like"/>
    <property type="match status" value="1"/>
</dbReference>
<dbReference type="InterPro" id="IPR050187">
    <property type="entry name" value="Lipid_Phosphate_FormReg"/>
</dbReference>
<dbReference type="GO" id="GO:0004143">
    <property type="term" value="F:ATP-dependent diacylglycerol kinase activity"/>
    <property type="evidence" value="ECO:0007669"/>
    <property type="project" value="TreeGrafter"/>
</dbReference>
<evidence type="ECO:0000313" key="3">
    <source>
        <dbReference type="Proteomes" id="UP000050795"/>
    </source>
</evidence>
<feature type="compositionally biased region" description="Low complexity" evidence="1">
    <location>
        <begin position="296"/>
        <end position="306"/>
    </location>
</feature>
<dbReference type="GO" id="GO:0046512">
    <property type="term" value="P:sphingosine biosynthetic process"/>
    <property type="evidence" value="ECO:0007669"/>
    <property type="project" value="TreeGrafter"/>
</dbReference>
<proteinExistence type="predicted"/>
<dbReference type="InterPro" id="IPR016064">
    <property type="entry name" value="NAD/diacylglycerol_kinase_sf"/>
</dbReference>
<dbReference type="Pfam" id="PF00781">
    <property type="entry name" value="DAGK_cat"/>
    <property type="match status" value="1"/>
</dbReference>
<dbReference type="InterPro" id="IPR017438">
    <property type="entry name" value="ATP-NAD_kinase_N"/>
</dbReference>
<evidence type="ECO:0000259" key="2">
    <source>
        <dbReference type="PROSITE" id="PS50146"/>
    </source>
</evidence>
<organism evidence="3 4">
    <name type="scientific">Trichobilharzia regenti</name>
    <name type="common">Nasal bird schistosome</name>
    <dbReference type="NCBI Taxonomy" id="157069"/>
    <lineage>
        <taxon>Eukaryota</taxon>
        <taxon>Metazoa</taxon>
        <taxon>Spiralia</taxon>
        <taxon>Lophotrochozoa</taxon>
        <taxon>Platyhelminthes</taxon>
        <taxon>Trematoda</taxon>
        <taxon>Digenea</taxon>
        <taxon>Strigeidida</taxon>
        <taxon>Schistosomatoidea</taxon>
        <taxon>Schistosomatidae</taxon>
        <taxon>Trichobilharzia</taxon>
    </lineage>
</organism>
<dbReference type="GO" id="GO:0005739">
    <property type="term" value="C:mitochondrion"/>
    <property type="evidence" value="ECO:0007669"/>
    <property type="project" value="TreeGrafter"/>
</dbReference>
<name>A0AA85KM82_TRIRE</name>
<dbReference type="GO" id="GO:0016020">
    <property type="term" value="C:membrane"/>
    <property type="evidence" value="ECO:0007669"/>
    <property type="project" value="TreeGrafter"/>
</dbReference>
<reference evidence="4" key="2">
    <citation type="submission" date="2023-11" db="UniProtKB">
        <authorList>
            <consortium name="WormBaseParasite"/>
        </authorList>
    </citation>
    <scope>IDENTIFICATION</scope>
</reference>
<sequence>MAHCRMSAVWRVLVTHPKKIVVGAVGLAYGYDFAAEKYRSSVLHREICSQVSSENYKTTNCTQSLRRLTVFVNPFSRRGKLLKEFENNVAPILNLSGLDVQMVYIDTDSEIKDFVGVLDPSSTDGILVAGDDNLIQKVVTGLLRRSDFKTSSLWMLPVGAVPLGIWNRFVSSLYEKTAFPKWCYNSLHPVLEQKTTRRNLLEVKVISGENQQTVDQSSESSITTYSLLGIEWNIWRDIELGGGCGASGKYAKPKSTNDHRGVLSTLSITSPRSWTRNFGALWRSSWYWLQSSSPPSSSSSSSENSSIPPPPEFFSNSQNSMSDKKSRIRVKLARVIYHPVCTGCSKCWQKKLMSYKTPNLEETKKSNSLLSKVFGFSMKSGNHTPNAELKRKQKEVQQQMEDKSCIDNPDCEEERLLEVKDASGFTITPDGDHIRLDIFHHPTSYWEHIHQFRSWLLSQPYTFQSDSQTVFCDKVCLYPIVSENEFYWIDNDYFEARPIEVNVRRDAINLYM</sequence>
<dbReference type="WBParaSite" id="TREG1_92180.1">
    <property type="protein sequence ID" value="TREG1_92180.1"/>
    <property type="gene ID" value="TREG1_92180"/>
</dbReference>
<protein>
    <recommendedName>
        <fullName evidence="2">DAGKc domain-containing protein</fullName>
    </recommendedName>
</protein>
<dbReference type="GO" id="GO:0047620">
    <property type="term" value="F:acylglycerol kinase activity"/>
    <property type="evidence" value="ECO:0007669"/>
    <property type="project" value="TreeGrafter"/>
</dbReference>
<evidence type="ECO:0000256" key="1">
    <source>
        <dbReference type="SAM" id="MobiDB-lite"/>
    </source>
</evidence>
<accession>A0AA85KM82</accession>
<dbReference type="Proteomes" id="UP000050795">
    <property type="component" value="Unassembled WGS sequence"/>
</dbReference>
<evidence type="ECO:0000313" key="4">
    <source>
        <dbReference type="WBParaSite" id="TREG1_92180.1"/>
    </source>
</evidence>
<dbReference type="GO" id="GO:0001729">
    <property type="term" value="F:ceramide kinase activity"/>
    <property type="evidence" value="ECO:0007669"/>
    <property type="project" value="TreeGrafter"/>
</dbReference>